<accession>A0A163QD94</accession>
<dbReference type="Proteomes" id="UP000076567">
    <property type="component" value="Unassembled WGS sequence"/>
</dbReference>
<evidence type="ECO:0000313" key="2">
    <source>
        <dbReference type="Proteomes" id="UP000076567"/>
    </source>
</evidence>
<comment type="caution">
    <text evidence="1">The sequence shown here is derived from an EMBL/GenBank/DDBJ whole genome shotgun (WGS) entry which is preliminary data.</text>
</comment>
<proteinExistence type="predicted"/>
<dbReference type="EMBL" id="LRFC01000034">
    <property type="protein sequence ID" value="KZE64943.1"/>
    <property type="molecule type" value="Genomic_DNA"/>
</dbReference>
<evidence type="ECO:0000313" key="1">
    <source>
        <dbReference type="EMBL" id="KZE64943.1"/>
    </source>
</evidence>
<keyword evidence="2" id="KW-1185">Reference proteome</keyword>
<gene>
    <name evidence="1" type="ORF">AWM68_09865</name>
</gene>
<protein>
    <submittedName>
        <fullName evidence="1">Uncharacterized protein</fullName>
    </submittedName>
</protein>
<dbReference type="AlphaFoldDB" id="A0A163QD94"/>
<reference evidence="2" key="1">
    <citation type="submission" date="2016-01" db="EMBL/GenBank/DDBJ databases">
        <title>Draft genome of Chromobacterium sp. F49.</title>
        <authorList>
            <person name="Hong K.W."/>
        </authorList>
    </citation>
    <scope>NUCLEOTIDE SEQUENCE [LARGE SCALE GENOMIC DNA]</scope>
    <source>
        <strain evidence="2">P7IIIA</strain>
    </source>
</reference>
<sequence length="68" mass="7929">MIWEKATNRPTTIRTTKMTVSTKRANLRTRKMTFINLSEWLESCPIQGGFFYADVPNRPLRNDGPTRL</sequence>
<name>A0A163QD94_9BACL</name>
<organism evidence="1 2">
    <name type="scientific">Fictibacillus phosphorivorans</name>
    <dbReference type="NCBI Taxonomy" id="1221500"/>
    <lineage>
        <taxon>Bacteria</taxon>
        <taxon>Bacillati</taxon>
        <taxon>Bacillota</taxon>
        <taxon>Bacilli</taxon>
        <taxon>Bacillales</taxon>
        <taxon>Fictibacillaceae</taxon>
        <taxon>Fictibacillus</taxon>
    </lineage>
</organism>